<dbReference type="EMBL" id="NCSJ02000266">
    <property type="protein sequence ID" value="RFU26374.1"/>
    <property type="molecule type" value="Genomic_DNA"/>
</dbReference>
<evidence type="ECO:0000256" key="9">
    <source>
        <dbReference type="RuleBase" id="RU000461"/>
    </source>
</evidence>
<dbReference type="Proteomes" id="UP000258309">
    <property type="component" value="Unassembled WGS sequence"/>
</dbReference>
<keyword evidence="11" id="KW-1185">Reference proteome</keyword>
<feature type="non-terminal residue" evidence="10">
    <location>
        <position position="448"/>
    </location>
</feature>
<accession>A0A3E2GZ01</accession>
<keyword evidence="6 8" id="KW-0408">Iron</keyword>
<dbReference type="AlphaFoldDB" id="A0A3E2GZ01"/>
<evidence type="ECO:0000256" key="4">
    <source>
        <dbReference type="ARBA" id="ARBA00022723"/>
    </source>
</evidence>
<evidence type="ECO:0000256" key="3">
    <source>
        <dbReference type="ARBA" id="ARBA00022617"/>
    </source>
</evidence>
<comment type="similarity">
    <text evidence="2 9">Belongs to the cytochrome P450 family.</text>
</comment>
<dbReference type="InterPro" id="IPR001128">
    <property type="entry name" value="Cyt_P450"/>
</dbReference>
<protein>
    <submittedName>
        <fullName evidence="10">Uncharacterized protein</fullName>
    </submittedName>
</protein>
<dbReference type="PROSITE" id="PS00086">
    <property type="entry name" value="CYTOCHROME_P450"/>
    <property type="match status" value="1"/>
</dbReference>
<keyword evidence="4 8" id="KW-0479">Metal-binding</keyword>
<dbReference type="GO" id="GO:0005506">
    <property type="term" value="F:iron ion binding"/>
    <property type="evidence" value="ECO:0007669"/>
    <property type="project" value="InterPro"/>
</dbReference>
<dbReference type="PANTHER" id="PTHR24305:SF237">
    <property type="entry name" value="CYTOCHROME P450 MONOOXYGENASE ATNE-RELATED"/>
    <property type="match status" value="1"/>
</dbReference>
<dbReference type="Gene3D" id="1.10.630.10">
    <property type="entry name" value="Cytochrome P450"/>
    <property type="match status" value="1"/>
</dbReference>
<dbReference type="InterPro" id="IPR050121">
    <property type="entry name" value="Cytochrome_P450_monoxygenase"/>
</dbReference>
<dbReference type="STRING" id="5539.A0A3E2GZ01"/>
<dbReference type="InterPro" id="IPR002401">
    <property type="entry name" value="Cyt_P450_E_grp-I"/>
</dbReference>
<dbReference type="InterPro" id="IPR036396">
    <property type="entry name" value="Cyt_P450_sf"/>
</dbReference>
<dbReference type="CDD" id="cd11061">
    <property type="entry name" value="CYP67-like"/>
    <property type="match status" value="1"/>
</dbReference>
<feature type="binding site" description="axial binding residue" evidence="8">
    <location>
        <position position="375"/>
    </location>
    <ligand>
        <name>heme</name>
        <dbReference type="ChEBI" id="CHEBI:30413"/>
    </ligand>
    <ligandPart>
        <name>Fe</name>
        <dbReference type="ChEBI" id="CHEBI:18248"/>
    </ligandPart>
</feature>
<evidence type="ECO:0000256" key="8">
    <source>
        <dbReference type="PIRSR" id="PIRSR602401-1"/>
    </source>
</evidence>
<comment type="caution">
    <text evidence="10">The sequence shown here is derived from an EMBL/GenBank/DDBJ whole genome shotgun (WGS) entry which is preliminary data.</text>
</comment>
<keyword evidence="7 9" id="KW-0503">Monooxygenase</keyword>
<feature type="non-terminal residue" evidence="10">
    <location>
        <position position="1"/>
    </location>
</feature>
<evidence type="ECO:0000256" key="5">
    <source>
        <dbReference type="ARBA" id="ARBA00023002"/>
    </source>
</evidence>
<evidence type="ECO:0000256" key="7">
    <source>
        <dbReference type="ARBA" id="ARBA00023033"/>
    </source>
</evidence>
<dbReference type="PANTHER" id="PTHR24305">
    <property type="entry name" value="CYTOCHROME P450"/>
    <property type="match status" value="1"/>
</dbReference>
<dbReference type="OMA" id="HILWRFD"/>
<evidence type="ECO:0000256" key="2">
    <source>
        <dbReference type="ARBA" id="ARBA00010617"/>
    </source>
</evidence>
<organism evidence="10 11">
    <name type="scientific">Scytalidium lignicola</name>
    <name type="common">Hyphomycete</name>
    <dbReference type="NCBI Taxonomy" id="5539"/>
    <lineage>
        <taxon>Eukaryota</taxon>
        <taxon>Fungi</taxon>
        <taxon>Dikarya</taxon>
        <taxon>Ascomycota</taxon>
        <taxon>Pezizomycotina</taxon>
        <taxon>Leotiomycetes</taxon>
        <taxon>Leotiomycetes incertae sedis</taxon>
        <taxon>Scytalidium</taxon>
    </lineage>
</organism>
<dbReference type="GO" id="GO:0004497">
    <property type="term" value="F:monooxygenase activity"/>
    <property type="evidence" value="ECO:0007669"/>
    <property type="project" value="UniProtKB-KW"/>
</dbReference>
<reference evidence="10 11" key="1">
    <citation type="submission" date="2018-05" db="EMBL/GenBank/DDBJ databases">
        <title>Draft genome sequence of Scytalidium lignicola DSM 105466, a ubiquitous saprotrophic fungus.</title>
        <authorList>
            <person name="Buettner E."/>
            <person name="Gebauer A.M."/>
            <person name="Hofrichter M."/>
            <person name="Liers C."/>
            <person name="Kellner H."/>
        </authorList>
    </citation>
    <scope>NUCLEOTIDE SEQUENCE [LARGE SCALE GENOMIC DNA]</scope>
    <source>
        <strain evidence="10 11">DSM 105466</strain>
    </source>
</reference>
<dbReference type="GO" id="GO:0016705">
    <property type="term" value="F:oxidoreductase activity, acting on paired donors, with incorporation or reduction of molecular oxygen"/>
    <property type="evidence" value="ECO:0007669"/>
    <property type="project" value="InterPro"/>
</dbReference>
<evidence type="ECO:0000256" key="1">
    <source>
        <dbReference type="ARBA" id="ARBA00001971"/>
    </source>
</evidence>
<dbReference type="Pfam" id="PF00067">
    <property type="entry name" value="p450"/>
    <property type="match status" value="1"/>
</dbReference>
<dbReference type="PRINTS" id="PR00385">
    <property type="entry name" value="P450"/>
</dbReference>
<keyword evidence="5 9" id="KW-0560">Oxidoreductase</keyword>
<dbReference type="InterPro" id="IPR017972">
    <property type="entry name" value="Cyt_P450_CS"/>
</dbReference>
<gene>
    <name evidence="10" type="ORF">B7463_g9976</name>
</gene>
<evidence type="ECO:0000256" key="6">
    <source>
        <dbReference type="ARBA" id="ARBA00023004"/>
    </source>
</evidence>
<comment type="cofactor">
    <cofactor evidence="1 8">
        <name>heme</name>
        <dbReference type="ChEBI" id="CHEBI:30413"/>
    </cofactor>
</comment>
<dbReference type="OrthoDB" id="1470350at2759"/>
<sequence length="448" mass="49867">MDSEAKKESTNHGVCAIHVDIYGPGKNVVKSQIYKSMVHRAPNTLTTIDKKEHSRKRRVLSHGFSDAALRNHEEAIIAQIQNFKLYAFQETDPSQGEWSSATNLAHWCDYLTFDIMANIVFGETYEMLKKAKYRYAIDAIEKSNVRISVLTQAPELSTWRLDRYLFTEAIKGRNMFIKFVNIVLRDRLKPTSAGRKDIFSLLIDAKDPETGKGFGMAELGAESTTLIVAGSDTSSTALAALFFYLCTNPKVHTSVCKEVRQTFTGEDEIRMGAKLNSCLYLRACIDEAMRMSPPVGSALWREVSAPGVTVDNLSIAAGCDVGTGIYSIHHNAEYFSQPFKYLPERWLAEKPGAGWERIEAGQGAYAPFSYGPRGCIGKGLAIQELMLTMAIMIFSFDFRIAQGQESLSGGGGGKHQGWGRHRADEYQLYDHITGAKNGPLVEFRVRNV</sequence>
<name>A0A3E2GZ01_SCYLI</name>
<dbReference type="SUPFAM" id="SSF48264">
    <property type="entry name" value="Cytochrome P450"/>
    <property type="match status" value="1"/>
</dbReference>
<evidence type="ECO:0000313" key="10">
    <source>
        <dbReference type="EMBL" id="RFU26374.1"/>
    </source>
</evidence>
<dbReference type="GO" id="GO:0020037">
    <property type="term" value="F:heme binding"/>
    <property type="evidence" value="ECO:0007669"/>
    <property type="project" value="InterPro"/>
</dbReference>
<proteinExistence type="inferred from homology"/>
<dbReference type="PRINTS" id="PR00463">
    <property type="entry name" value="EP450I"/>
</dbReference>
<evidence type="ECO:0000313" key="11">
    <source>
        <dbReference type="Proteomes" id="UP000258309"/>
    </source>
</evidence>
<keyword evidence="3 8" id="KW-0349">Heme</keyword>